<dbReference type="RefSeq" id="WP_020582080.1">
    <property type="nucleotide sequence ID" value="NZ_JOJP01000001.1"/>
</dbReference>
<dbReference type="PANTHER" id="PTHR10803">
    <property type="entry name" value="ARSENICAL PUMP-DRIVING ATPASE ARSENITE-TRANSLOCATING ATPASE"/>
    <property type="match status" value="1"/>
</dbReference>
<keyword evidence="4" id="KW-0059">Arsenical resistance</keyword>
<dbReference type="PANTHER" id="PTHR10803:SF3">
    <property type="entry name" value="ATPASE GET3"/>
    <property type="match status" value="1"/>
</dbReference>
<feature type="domain" description="AAA+ ATPase" evidence="5">
    <location>
        <begin position="7"/>
        <end position="228"/>
    </location>
</feature>
<dbReference type="InterPro" id="IPR027417">
    <property type="entry name" value="P-loop_NTPase"/>
</dbReference>
<reference evidence="6 7" key="1">
    <citation type="submission" date="2014-06" db="EMBL/GenBank/DDBJ databases">
        <title>Whole Genome Sequences of Three Symbiotic Endozoicomonas Bacteria.</title>
        <authorList>
            <person name="Neave M.J."/>
            <person name="Apprill A."/>
            <person name="Voolstra C.R."/>
        </authorList>
    </citation>
    <scope>NUCLEOTIDE SEQUENCE [LARGE SCALE GENOMIC DNA]</scope>
    <source>
        <strain evidence="6 7">DSM 22380</strain>
    </source>
</reference>
<evidence type="ECO:0000313" key="7">
    <source>
        <dbReference type="Proteomes" id="UP000027997"/>
    </source>
</evidence>
<comment type="function">
    <text evidence="4">Anion-transporting ATPase.</text>
</comment>
<dbReference type="Gene3D" id="3.40.50.300">
    <property type="entry name" value="P-loop containing nucleotide triphosphate hydrolases"/>
    <property type="match status" value="2"/>
</dbReference>
<accession>A0A081K5S1</accession>
<keyword evidence="4" id="KW-0547">Nucleotide-binding</keyword>
<dbReference type="GO" id="GO:0015446">
    <property type="term" value="F:ATPase-coupled arsenite transmembrane transporter activity"/>
    <property type="evidence" value="ECO:0007669"/>
    <property type="project" value="UniProtKB-UniRule"/>
</dbReference>
<dbReference type="InterPro" id="IPR025723">
    <property type="entry name" value="ArsA/GET3_ATPase-like"/>
</dbReference>
<gene>
    <name evidence="6" type="ORF">GV64_00965</name>
</gene>
<protein>
    <recommendedName>
        <fullName evidence="3 4">Arsenical pump-driving ATPase</fullName>
        <ecNumber evidence="3 4">7.3.2.7</ecNumber>
    </recommendedName>
</protein>
<sequence>MTFLENMPRVLFFTGKGGVGKTSTACATAVRQALAGEKVLLVSTDPASNVDEVLETRLSGEPTSVNRVENLFALNIDPRAAAAAYRAKAIEPYRGVLPDAVLENMEEQLSGACTLEVAAFDAFTELLADEQVTEGFDRVIFDTAPTGHTLRLLSLPRAWTGFVADNTTGSSCLGPLAALEKQTALYARAVEILSDENQTRLVLITRPDDSALKEAARTSGELLELGITNQHLVVNGMFKATDANDRVAIALEALARNALSDMPEQLSHLPVSTIAMSANPPIGIEGLKTFFESSSGKAAAEQERVYTTPKSADLTRFIDGLADSGRGIVMTLGKGGVGKTSVAVMIARRLAERGLPVTLTTTDPAAHVHDAVGQVTDNLVVERINPVEEIERYRSEVLADAAHLDDDGRALLEEDLRSPCIEEIAVFQAFSRTVFNADNRITVIDTAPTGHTILLLDTAQSYHREVLKRGDAHSEEVTGLLPRLRDPEFSRLLICTLPEATPVHEAADLQEDLARAGIKPAGWVVNQSLTPLEVTDPLLVSRRKREADYLNEIASRHSDVMYLLPWQENGLL</sequence>
<dbReference type="InterPro" id="IPR016300">
    <property type="entry name" value="ATPase_ArsA/GET3"/>
</dbReference>
<proteinExistence type="inferred from homology"/>
<dbReference type="InterPro" id="IPR027541">
    <property type="entry name" value="Ars_ATPase"/>
</dbReference>
<dbReference type="NCBIfam" id="TIGR04291">
    <property type="entry name" value="arsen_driv_ArsA"/>
    <property type="match status" value="1"/>
</dbReference>
<comment type="catalytic activity">
    <reaction evidence="2 4">
        <text>arsenite(in) + ATP + H2O = arsenite(out) + ADP + phosphate + H(+)</text>
        <dbReference type="Rhea" id="RHEA:11348"/>
        <dbReference type="ChEBI" id="CHEBI:15377"/>
        <dbReference type="ChEBI" id="CHEBI:15378"/>
        <dbReference type="ChEBI" id="CHEBI:29242"/>
        <dbReference type="ChEBI" id="CHEBI:30616"/>
        <dbReference type="ChEBI" id="CHEBI:43474"/>
        <dbReference type="ChEBI" id="CHEBI:456216"/>
        <dbReference type="EC" id="7.3.2.7"/>
    </reaction>
</comment>
<organism evidence="6 7">
    <name type="scientific">Endozoicomonas elysicola</name>
    <dbReference type="NCBI Taxonomy" id="305900"/>
    <lineage>
        <taxon>Bacteria</taxon>
        <taxon>Pseudomonadati</taxon>
        <taxon>Pseudomonadota</taxon>
        <taxon>Gammaproteobacteria</taxon>
        <taxon>Oceanospirillales</taxon>
        <taxon>Endozoicomonadaceae</taxon>
        <taxon>Endozoicomonas</taxon>
    </lineage>
</organism>
<evidence type="ECO:0000256" key="3">
    <source>
        <dbReference type="NCBIfam" id="TIGR04291"/>
    </source>
</evidence>
<feature type="domain" description="AAA+ ATPase" evidence="5">
    <location>
        <begin position="325"/>
        <end position="517"/>
    </location>
</feature>
<dbReference type="InterPro" id="IPR003593">
    <property type="entry name" value="AAA+_ATPase"/>
</dbReference>
<dbReference type="EMBL" id="JOJP01000001">
    <property type="protein sequence ID" value="KEI69497.1"/>
    <property type="molecule type" value="Genomic_DNA"/>
</dbReference>
<dbReference type="PIRSF" id="PIRSF001327">
    <property type="entry name" value="Arsenical_pump-driving_ATPase"/>
    <property type="match status" value="1"/>
</dbReference>
<dbReference type="GO" id="GO:0016887">
    <property type="term" value="F:ATP hydrolysis activity"/>
    <property type="evidence" value="ECO:0007669"/>
    <property type="project" value="UniProtKB-UniRule"/>
</dbReference>
<dbReference type="NCBIfam" id="TIGR00345">
    <property type="entry name" value="GET3_arsA_TRC40"/>
    <property type="match status" value="1"/>
</dbReference>
<dbReference type="STRING" id="305900.GV64_00965"/>
<dbReference type="eggNOG" id="COG0003">
    <property type="taxonomic scope" value="Bacteria"/>
</dbReference>
<comment type="caution">
    <text evidence="6">The sequence shown here is derived from an EMBL/GenBank/DDBJ whole genome shotgun (WGS) entry which is preliminary data.</text>
</comment>
<dbReference type="SMART" id="SM00382">
    <property type="entry name" value="AAA"/>
    <property type="match status" value="2"/>
</dbReference>
<dbReference type="CDD" id="cd02035">
    <property type="entry name" value="ArsA"/>
    <property type="match status" value="2"/>
</dbReference>
<evidence type="ECO:0000256" key="2">
    <source>
        <dbReference type="ARBA" id="ARBA00052296"/>
    </source>
</evidence>
<keyword evidence="7" id="KW-1185">Reference proteome</keyword>
<dbReference type="Pfam" id="PF02374">
    <property type="entry name" value="ArsA_ATPase"/>
    <property type="match status" value="2"/>
</dbReference>
<evidence type="ECO:0000313" key="6">
    <source>
        <dbReference type="EMBL" id="KEI69497.1"/>
    </source>
</evidence>
<dbReference type="AlphaFoldDB" id="A0A081K5S1"/>
<evidence type="ECO:0000259" key="5">
    <source>
        <dbReference type="SMART" id="SM00382"/>
    </source>
</evidence>
<dbReference type="EC" id="7.3.2.7" evidence="3 4"/>
<comment type="similarity">
    <text evidence="1 4">Belongs to the arsA ATPase family.</text>
</comment>
<keyword evidence="4" id="KW-0067">ATP-binding</keyword>
<name>A0A081K5S1_9GAMM</name>
<keyword evidence="4" id="KW-1278">Translocase</keyword>
<dbReference type="SUPFAM" id="SSF52540">
    <property type="entry name" value="P-loop containing nucleoside triphosphate hydrolases"/>
    <property type="match status" value="2"/>
</dbReference>
<dbReference type="GO" id="GO:0005524">
    <property type="term" value="F:ATP binding"/>
    <property type="evidence" value="ECO:0007669"/>
    <property type="project" value="UniProtKB-UniRule"/>
</dbReference>
<evidence type="ECO:0000256" key="4">
    <source>
        <dbReference type="PIRNR" id="PIRNR001327"/>
    </source>
</evidence>
<evidence type="ECO:0000256" key="1">
    <source>
        <dbReference type="ARBA" id="ARBA00011040"/>
    </source>
</evidence>
<dbReference type="Proteomes" id="UP000027997">
    <property type="component" value="Unassembled WGS sequence"/>
</dbReference>